<accession>A0AAW3MWK4</accession>
<dbReference type="AlphaFoldDB" id="A0AAW3MWK4"/>
<evidence type="ECO:0000313" key="2">
    <source>
        <dbReference type="Proteomes" id="UP000056453"/>
    </source>
</evidence>
<keyword evidence="2" id="KW-1185">Reference proteome</keyword>
<protein>
    <submittedName>
        <fullName evidence="1">Uncharacterized protein</fullName>
    </submittedName>
</protein>
<evidence type="ECO:0000313" key="1">
    <source>
        <dbReference type="EMBL" id="KVP98313.1"/>
    </source>
</evidence>
<name>A0AAW3MWK4_9BURK</name>
<dbReference type="RefSeq" id="WP_059925520.1">
    <property type="nucleotide sequence ID" value="NZ_LPBG01000047.1"/>
</dbReference>
<reference evidence="1 2" key="1">
    <citation type="submission" date="2015-11" db="EMBL/GenBank/DDBJ databases">
        <title>Expanding the genomic diversity of Burkholderia species for the development of highly accurate diagnostics.</title>
        <authorList>
            <person name="Sahl J."/>
            <person name="Keim P."/>
            <person name="Wagner D."/>
        </authorList>
    </citation>
    <scope>NUCLEOTIDE SEQUENCE [LARGE SCALE GENOMIC DNA]</scope>
    <source>
        <strain evidence="1 2">MSMB1808WGS</strain>
    </source>
</reference>
<dbReference type="EMBL" id="LPBJ01000047">
    <property type="protein sequence ID" value="KVP98313.1"/>
    <property type="molecule type" value="Genomic_DNA"/>
</dbReference>
<organism evidence="1 2">
    <name type="scientific">Burkholderia ubonensis</name>
    <dbReference type="NCBI Taxonomy" id="101571"/>
    <lineage>
        <taxon>Bacteria</taxon>
        <taxon>Pseudomonadati</taxon>
        <taxon>Pseudomonadota</taxon>
        <taxon>Betaproteobacteria</taxon>
        <taxon>Burkholderiales</taxon>
        <taxon>Burkholderiaceae</taxon>
        <taxon>Burkholderia</taxon>
        <taxon>Burkholderia cepacia complex</taxon>
    </lineage>
</organism>
<comment type="caution">
    <text evidence="1">The sequence shown here is derived from an EMBL/GenBank/DDBJ whole genome shotgun (WGS) entry which is preliminary data.</text>
</comment>
<proteinExistence type="predicted"/>
<gene>
    <name evidence="1" type="ORF">WJ96_07270</name>
</gene>
<dbReference type="Proteomes" id="UP000056453">
    <property type="component" value="Unassembled WGS sequence"/>
</dbReference>
<sequence>MQTCSNITDSDLSANPNQVLVLDTVEIHNRRPNQSVLAGILIADGDGPGLPRLVKVAFHFGWKSWVCSEEYSIQRATRYVRASLPDAIAAFEAAVGIELPDTRVIELGVGVYGSKTRLASENPFALEHGSRYQVQCKSSGVRRFVVDVCNGRTLIRFLDSQGDAEPYETYEPAVVLSAEDWRSLTRLAS</sequence>